<name>A0A250X1I8_9CHLO</name>
<organism evidence="8 9">
    <name type="scientific">Chlamydomonas eustigma</name>
    <dbReference type="NCBI Taxonomy" id="1157962"/>
    <lineage>
        <taxon>Eukaryota</taxon>
        <taxon>Viridiplantae</taxon>
        <taxon>Chlorophyta</taxon>
        <taxon>core chlorophytes</taxon>
        <taxon>Chlorophyceae</taxon>
        <taxon>CS clade</taxon>
        <taxon>Chlamydomonadales</taxon>
        <taxon>Chlamydomonadaceae</taxon>
        <taxon>Chlamydomonas</taxon>
    </lineage>
</organism>
<evidence type="ECO:0000256" key="6">
    <source>
        <dbReference type="SAM" id="Phobius"/>
    </source>
</evidence>
<proteinExistence type="predicted"/>
<evidence type="ECO:0000256" key="1">
    <source>
        <dbReference type="ARBA" id="ARBA00004141"/>
    </source>
</evidence>
<accession>A0A250X1I8</accession>
<keyword evidence="3 6" id="KW-1133">Transmembrane helix</keyword>
<evidence type="ECO:0000313" key="9">
    <source>
        <dbReference type="Proteomes" id="UP000232323"/>
    </source>
</evidence>
<feature type="domain" description="Sugar phosphate transporter" evidence="7">
    <location>
        <begin position="24"/>
        <end position="305"/>
    </location>
</feature>
<feature type="transmembrane region" description="Helical" evidence="6">
    <location>
        <begin position="21"/>
        <end position="41"/>
    </location>
</feature>
<evidence type="ECO:0000256" key="4">
    <source>
        <dbReference type="ARBA" id="ARBA00023136"/>
    </source>
</evidence>
<feature type="compositionally biased region" description="Polar residues" evidence="5">
    <location>
        <begin position="341"/>
        <end position="350"/>
    </location>
</feature>
<dbReference type="AlphaFoldDB" id="A0A250X1I8"/>
<evidence type="ECO:0000313" key="8">
    <source>
        <dbReference type="EMBL" id="GAX76953.1"/>
    </source>
</evidence>
<keyword evidence="9" id="KW-1185">Reference proteome</keyword>
<dbReference type="PANTHER" id="PTHR11132">
    <property type="entry name" value="SOLUTE CARRIER FAMILY 35"/>
    <property type="match status" value="1"/>
</dbReference>
<feature type="transmembrane region" description="Helical" evidence="6">
    <location>
        <begin position="47"/>
        <end position="69"/>
    </location>
</feature>
<evidence type="ECO:0000256" key="5">
    <source>
        <dbReference type="SAM" id="MobiDB-lite"/>
    </source>
</evidence>
<evidence type="ECO:0000256" key="3">
    <source>
        <dbReference type="ARBA" id="ARBA00022989"/>
    </source>
</evidence>
<dbReference type="InterPro" id="IPR004853">
    <property type="entry name" value="Sugar_P_trans_dom"/>
</dbReference>
<feature type="transmembrane region" description="Helical" evidence="6">
    <location>
        <begin position="81"/>
        <end position="100"/>
    </location>
</feature>
<dbReference type="InterPro" id="IPR050186">
    <property type="entry name" value="TPT_transporter"/>
</dbReference>
<keyword evidence="4 6" id="KW-0472">Membrane</keyword>
<feature type="region of interest" description="Disordered" evidence="5">
    <location>
        <begin position="318"/>
        <end position="350"/>
    </location>
</feature>
<dbReference type="Proteomes" id="UP000232323">
    <property type="component" value="Unassembled WGS sequence"/>
</dbReference>
<feature type="transmembrane region" description="Helical" evidence="6">
    <location>
        <begin position="145"/>
        <end position="165"/>
    </location>
</feature>
<dbReference type="OrthoDB" id="6418713at2759"/>
<protein>
    <recommendedName>
        <fullName evidence="7">Sugar phosphate transporter domain-containing protein</fullName>
    </recommendedName>
</protein>
<comment type="subcellular location">
    <subcellularLocation>
        <location evidence="1">Membrane</location>
        <topology evidence="1">Multi-pass membrane protein</topology>
    </subcellularLocation>
</comment>
<reference evidence="8 9" key="1">
    <citation type="submission" date="2017-08" db="EMBL/GenBank/DDBJ databases">
        <title>Acidophilic green algal genome provides insights into adaptation to an acidic environment.</title>
        <authorList>
            <person name="Hirooka S."/>
            <person name="Hirose Y."/>
            <person name="Kanesaki Y."/>
            <person name="Higuchi S."/>
            <person name="Fujiwara T."/>
            <person name="Onuma R."/>
            <person name="Era A."/>
            <person name="Ohbayashi R."/>
            <person name="Uzuka A."/>
            <person name="Nozaki H."/>
            <person name="Yoshikawa H."/>
            <person name="Miyagishima S.Y."/>
        </authorList>
    </citation>
    <scope>NUCLEOTIDE SEQUENCE [LARGE SCALE GENOMIC DNA]</scope>
    <source>
        <strain evidence="8 9">NIES-2499</strain>
    </source>
</reference>
<dbReference type="Pfam" id="PF03151">
    <property type="entry name" value="TPT"/>
    <property type="match status" value="1"/>
</dbReference>
<dbReference type="EMBL" id="BEGY01000021">
    <property type="protein sequence ID" value="GAX76953.1"/>
    <property type="molecule type" value="Genomic_DNA"/>
</dbReference>
<gene>
    <name evidence="8" type="ORF">CEUSTIGMA_g4400.t1</name>
</gene>
<evidence type="ECO:0000256" key="2">
    <source>
        <dbReference type="ARBA" id="ARBA00022692"/>
    </source>
</evidence>
<keyword evidence="2 6" id="KW-0812">Transmembrane</keyword>
<dbReference type="GO" id="GO:0016020">
    <property type="term" value="C:membrane"/>
    <property type="evidence" value="ECO:0007669"/>
    <property type="project" value="UniProtKB-SubCell"/>
</dbReference>
<feature type="transmembrane region" description="Helical" evidence="6">
    <location>
        <begin position="106"/>
        <end position="133"/>
    </location>
</feature>
<evidence type="ECO:0000259" key="7">
    <source>
        <dbReference type="Pfam" id="PF03151"/>
    </source>
</evidence>
<feature type="transmembrane region" description="Helical" evidence="6">
    <location>
        <begin position="200"/>
        <end position="219"/>
    </location>
</feature>
<sequence>MGEGRPDSAKQSLGVQLAVQYGCMFLWIFLSAAVILVNKYVLSVSGFPYPVALTCTHMLFCSVAAFLVVKMGFAEVTPISADTYLSCILPIGLLFAGTLWTSNAAYLYLSVSFIQMLKATMPLVVFMVGCGFGTEKFTMNSAGNMVIVGIGIAIASYGEILFVLVGVLLQAGSIICESVRLTLVQVLLQKRGIKMNPVSTLYHIAPCCFVFLFLPFTYIELPRIMKDPNVNINVPLLLGSAVAAFALNMAVFLLIGKTSALTMNIAGVVKDWLLIGLSVILFGSTVTGLQLFGYLIAFAGVMYYNYLKIQGMKQQTSGVEKAPEKAERSNSSSEREPLISASPSPTGRPK</sequence>
<comment type="caution">
    <text evidence="8">The sequence shown here is derived from an EMBL/GenBank/DDBJ whole genome shotgun (WGS) entry which is preliminary data.</text>
</comment>
<feature type="transmembrane region" description="Helical" evidence="6">
    <location>
        <begin position="234"/>
        <end position="255"/>
    </location>
</feature>
<feature type="compositionally biased region" description="Basic and acidic residues" evidence="5">
    <location>
        <begin position="321"/>
        <end position="337"/>
    </location>
</feature>